<dbReference type="InterPro" id="IPR001296">
    <property type="entry name" value="Glyco_trans_1"/>
</dbReference>
<evidence type="ECO:0000256" key="1">
    <source>
        <dbReference type="SAM" id="MobiDB-lite"/>
    </source>
</evidence>
<dbReference type="EMBL" id="SIJK02000020">
    <property type="protein sequence ID" value="MBP1466525.1"/>
    <property type="molecule type" value="Genomic_DNA"/>
</dbReference>
<evidence type="ECO:0000313" key="4">
    <source>
        <dbReference type="EMBL" id="MBP1466525.1"/>
    </source>
</evidence>
<dbReference type="Proteomes" id="UP001193081">
    <property type="component" value="Unassembled WGS sequence"/>
</dbReference>
<dbReference type="Pfam" id="PF13439">
    <property type="entry name" value="Glyco_transf_4"/>
    <property type="match status" value="1"/>
</dbReference>
<accession>A0ABS4DAP0</accession>
<dbReference type="CDD" id="cd03801">
    <property type="entry name" value="GT4_PimA-like"/>
    <property type="match status" value="1"/>
</dbReference>
<dbReference type="PANTHER" id="PTHR12526">
    <property type="entry name" value="GLYCOSYLTRANSFERASE"/>
    <property type="match status" value="1"/>
</dbReference>
<evidence type="ECO:0000259" key="2">
    <source>
        <dbReference type="Pfam" id="PF00534"/>
    </source>
</evidence>
<gene>
    <name evidence="4" type="ORF">EYB53_012490</name>
</gene>
<dbReference type="RefSeq" id="WP_135478520.1">
    <property type="nucleotide sequence ID" value="NZ_SIJK02000020.1"/>
</dbReference>
<feature type="domain" description="Glycosyl transferase family 1" evidence="2">
    <location>
        <begin position="225"/>
        <end position="388"/>
    </location>
</feature>
<keyword evidence="5" id="KW-1185">Reference proteome</keyword>
<dbReference type="Gene3D" id="3.40.50.2000">
    <property type="entry name" value="Glycogen Phosphorylase B"/>
    <property type="match status" value="2"/>
</dbReference>
<sequence>MQPKDKPSTVSEKKEEPQEMIASSTPTVQATPSPRKRVLLFTNSVAMGGMEEHVVLLAHQLDRTRFEVFAICPDWSKTKDLTARLHLAADHVSEISPDRRYGCWTQVSEGWRMFKQLRTWSIDVMHMHSTGYKGQLLALILARLAGVQQIYLTEHLAPDEPLPLPMRLLRDLFSLQVDGIVCVSEKNYRARGMHLYTPHERTTVVVNGVDVDKFTPVPEEVLQDLRREYDLPDQAQIIGTVVRFEPEKGLQDLLAAFPTIREACPDAYLLMVGDGSLREALEQQARELGVADYVRFTGFQPNPQPFLGLMDVFVLPVPVGSMSIGLLEAMAMRRAVVITFGGKGEAVIHGESGFCAEPCNPASIAHFVIQILQNPALQQQLSDAARQRVETSFSSQRVAEVLGALYAQNKER</sequence>
<feature type="compositionally biased region" description="Basic and acidic residues" evidence="1">
    <location>
        <begin position="1"/>
        <end position="17"/>
    </location>
</feature>
<evidence type="ECO:0000313" key="5">
    <source>
        <dbReference type="Proteomes" id="UP001193081"/>
    </source>
</evidence>
<dbReference type="PANTHER" id="PTHR12526:SF638">
    <property type="entry name" value="SPORE COAT PROTEIN SA"/>
    <property type="match status" value="1"/>
</dbReference>
<dbReference type="SUPFAM" id="SSF53756">
    <property type="entry name" value="UDP-Glycosyltransferase/glycogen phosphorylase"/>
    <property type="match status" value="1"/>
</dbReference>
<reference evidence="4 5" key="1">
    <citation type="submission" date="2021-03" db="EMBL/GenBank/DDBJ databases">
        <authorList>
            <person name="Grouzdev D.S."/>
        </authorList>
    </citation>
    <scope>NUCLEOTIDE SEQUENCE [LARGE SCALE GENOMIC DNA]</scope>
    <source>
        <strain evidence="4 5">M50-1</strain>
    </source>
</reference>
<comment type="caution">
    <text evidence="4">The sequence shown here is derived from an EMBL/GenBank/DDBJ whole genome shotgun (WGS) entry which is preliminary data.</text>
</comment>
<feature type="region of interest" description="Disordered" evidence="1">
    <location>
        <begin position="1"/>
        <end position="31"/>
    </location>
</feature>
<feature type="domain" description="Glycosyltransferase subfamily 4-like N-terminal" evidence="3">
    <location>
        <begin position="47"/>
        <end position="212"/>
    </location>
</feature>
<protein>
    <submittedName>
        <fullName evidence="4">Glycosyltransferase family 4 protein</fullName>
    </submittedName>
</protein>
<dbReference type="Pfam" id="PF00534">
    <property type="entry name" value="Glycos_transf_1"/>
    <property type="match status" value="1"/>
</dbReference>
<organism evidence="4 5">
    <name type="scientific">Candidatus Chloroploca mongolica</name>
    <dbReference type="NCBI Taxonomy" id="2528176"/>
    <lineage>
        <taxon>Bacteria</taxon>
        <taxon>Bacillati</taxon>
        <taxon>Chloroflexota</taxon>
        <taxon>Chloroflexia</taxon>
        <taxon>Chloroflexales</taxon>
        <taxon>Chloroflexineae</taxon>
        <taxon>Oscillochloridaceae</taxon>
        <taxon>Candidatus Chloroploca</taxon>
    </lineage>
</organism>
<dbReference type="InterPro" id="IPR028098">
    <property type="entry name" value="Glyco_trans_4-like_N"/>
</dbReference>
<proteinExistence type="predicted"/>
<name>A0ABS4DAP0_9CHLR</name>
<feature type="compositionally biased region" description="Polar residues" evidence="1">
    <location>
        <begin position="21"/>
        <end position="31"/>
    </location>
</feature>
<evidence type="ECO:0000259" key="3">
    <source>
        <dbReference type="Pfam" id="PF13439"/>
    </source>
</evidence>